<evidence type="ECO:0000313" key="2">
    <source>
        <dbReference type="EMBL" id="PWN21227.1"/>
    </source>
</evidence>
<dbReference type="RefSeq" id="XP_025348387.1">
    <property type="nucleotide sequence ID" value="XM_025492451.1"/>
</dbReference>
<feature type="region of interest" description="Disordered" evidence="1">
    <location>
        <begin position="307"/>
        <end position="326"/>
    </location>
</feature>
<dbReference type="EMBL" id="KZ819326">
    <property type="protein sequence ID" value="PWN21227.1"/>
    <property type="molecule type" value="Genomic_DNA"/>
</dbReference>
<protein>
    <submittedName>
        <fullName evidence="2">Uncharacterized protein</fullName>
    </submittedName>
</protein>
<accession>A0A316U7L3</accession>
<sequence>MTSPLPMVPTEPNGPLSPTSSNGSAPPDEGLLALVEITEQASRHISQEGKGEGPICLGWITKDMFNNLTNGEFSPSWRLSWGLSPTMGVAIREEGAQEGGQEIVGQTLFWGDSTPSHARTTAWLHSKVSKQLRYYLIDSAGSTTTTIGWVDVNDKEVALLKEPDETYVDRGERICTTIEVAWANENLTHLLAVVSRWAESDSNAIGVKLWYSSHAGASIIVLTQARKSTQVHVWRYGSEAQEAVLSADGNQAAATTVVEHPGPAAVVPGEWFCLAATSRKTRGTPPPPVVWSLSALAANVEHWQALGAPNQQDERQEQRVAAGRSTTWEQRKSRLLKMEIEDIRQAEGLSDALKESLLADLEEELAEREEELAEEGTAYRGEPLALGDERE</sequence>
<name>A0A316U7L3_9BASI</name>
<feature type="region of interest" description="Disordered" evidence="1">
    <location>
        <begin position="1"/>
        <end position="29"/>
    </location>
</feature>
<dbReference type="GeneID" id="37014185"/>
<gene>
    <name evidence="2" type="ORF">BCV69DRAFT_282716</name>
</gene>
<dbReference type="AlphaFoldDB" id="A0A316U7L3"/>
<evidence type="ECO:0000256" key="1">
    <source>
        <dbReference type="SAM" id="MobiDB-lite"/>
    </source>
</evidence>
<reference evidence="2 3" key="1">
    <citation type="journal article" date="2018" name="Mol. Biol. Evol.">
        <title>Broad Genomic Sampling Reveals a Smut Pathogenic Ancestry of the Fungal Clade Ustilaginomycotina.</title>
        <authorList>
            <person name="Kijpornyongpan T."/>
            <person name="Mondo S.J."/>
            <person name="Barry K."/>
            <person name="Sandor L."/>
            <person name="Lee J."/>
            <person name="Lipzen A."/>
            <person name="Pangilinan J."/>
            <person name="LaButti K."/>
            <person name="Hainaut M."/>
            <person name="Henrissat B."/>
            <person name="Grigoriev I.V."/>
            <person name="Spatafora J.W."/>
            <person name="Aime M.C."/>
        </authorList>
    </citation>
    <scope>NUCLEOTIDE SEQUENCE [LARGE SCALE GENOMIC DNA]</scope>
    <source>
        <strain evidence="2 3">MCA 4718</strain>
    </source>
</reference>
<feature type="region of interest" description="Disordered" evidence="1">
    <location>
        <begin position="365"/>
        <end position="391"/>
    </location>
</feature>
<feature type="compositionally biased region" description="Acidic residues" evidence="1">
    <location>
        <begin position="365"/>
        <end position="374"/>
    </location>
</feature>
<evidence type="ECO:0000313" key="3">
    <source>
        <dbReference type="Proteomes" id="UP000245942"/>
    </source>
</evidence>
<proteinExistence type="predicted"/>
<keyword evidence="3" id="KW-1185">Reference proteome</keyword>
<organism evidence="2 3">
    <name type="scientific">Pseudomicrostroma glucosiphilum</name>
    <dbReference type="NCBI Taxonomy" id="1684307"/>
    <lineage>
        <taxon>Eukaryota</taxon>
        <taxon>Fungi</taxon>
        <taxon>Dikarya</taxon>
        <taxon>Basidiomycota</taxon>
        <taxon>Ustilaginomycotina</taxon>
        <taxon>Exobasidiomycetes</taxon>
        <taxon>Microstromatales</taxon>
        <taxon>Microstromatales incertae sedis</taxon>
        <taxon>Pseudomicrostroma</taxon>
    </lineage>
</organism>
<dbReference type="Proteomes" id="UP000245942">
    <property type="component" value="Unassembled WGS sequence"/>
</dbReference>